<dbReference type="Pfam" id="PF00005">
    <property type="entry name" value="ABC_tran"/>
    <property type="match status" value="1"/>
</dbReference>
<reference evidence="9" key="2">
    <citation type="submission" date="2023-03" db="EMBL/GenBank/DDBJ databases">
        <authorList>
            <person name="Inwood S.N."/>
            <person name="Skelly J.G."/>
            <person name="Guhlin J."/>
            <person name="Harrop T.W.R."/>
            <person name="Goldson S.G."/>
            <person name="Dearden P.K."/>
        </authorList>
    </citation>
    <scope>NUCLEOTIDE SEQUENCE</scope>
    <source>
        <strain evidence="9">Irish</strain>
        <tissue evidence="9">Whole body</tissue>
    </source>
</reference>
<keyword evidence="6 7" id="KW-0472">Membrane</keyword>
<dbReference type="Gene3D" id="1.20.1560.10">
    <property type="entry name" value="ABC transporter type 1, transmembrane domain"/>
    <property type="match status" value="1"/>
</dbReference>
<sequence length="586" mass="65777">MNFGCALEEEAGERQTDKLYGKVVDSSSNLQRRVSCRSIISTHSSLLNDTKIQQEEDEPVAIEELKGTGNISKKVYLAYLKAIGHWSITLSIALLFIAAQLAASGCDWFLAYWIQFEERQISKFNKIDSITNDSTTISTANIDDEILTTNICIYILSSLTILTVFLSIIRSIAFFNACMQASIRIHNNMFRKITRATMYFFNTNPSGRILNRFSKDMGAVDELLSVSLINTLQLFCMDLSIVVIISISNPWLLIPTTVMAILFYLFLIVYSTNNRDIKRLEGVARSPIYSHFSATLQGLTTIRSFNADKILVEEFDRHQDFHSGAWFIFLGMSQGFGIWLDSICTIYILLVTMSFLIIQDDTNPAQGANVGLAVTQSLGLIGMFQWLIKNNADLQSHMTSMERVMDYTNLESEPPLVSLPDKKPPSNWPHKGGIEFKYVYLSYSPMDPPVLKDLTFTIEARERIGIVGRTGAGKSSLISVLFRLAEVKGVVEIDGVDICSIGLHDLRTNIILTIAHRLNTIMDSDRILVMDAGNAVEFDHPHVLLKNKDSFLSKMVMETGAAMAEELAEIAKENYNNRRIESVTKL</sequence>
<evidence type="ECO:0000259" key="8">
    <source>
        <dbReference type="PROSITE" id="PS50929"/>
    </source>
</evidence>
<dbReference type="Gene3D" id="3.40.50.300">
    <property type="entry name" value="P-loop containing nucleotide triphosphate hydrolases"/>
    <property type="match status" value="2"/>
</dbReference>
<dbReference type="Proteomes" id="UP001168990">
    <property type="component" value="Unassembled WGS sequence"/>
</dbReference>
<dbReference type="EMBL" id="JAQQBS010000002">
    <property type="protein sequence ID" value="KAK0173489.1"/>
    <property type="molecule type" value="Genomic_DNA"/>
</dbReference>
<dbReference type="InterPro" id="IPR027417">
    <property type="entry name" value="P-loop_NTPase"/>
</dbReference>
<evidence type="ECO:0000256" key="1">
    <source>
        <dbReference type="ARBA" id="ARBA00022448"/>
    </source>
</evidence>
<keyword evidence="2 7" id="KW-0812">Transmembrane</keyword>
<dbReference type="InterPro" id="IPR011527">
    <property type="entry name" value="ABC1_TM_dom"/>
</dbReference>
<feature type="transmembrane region" description="Helical" evidence="7">
    <location>
        <begin position="153"/>
        <end position="175"/>
    </location>
</feature>
<dbReference type="GO" id="GO:0016887">
    <property type="term" value="F:ATP hydrolysis activity"/>
    <property type="evidence" value="ECO:0007669"/>
    <property type="project" value="InterPro"/>
</dbReference>
<protein>
    <recommendedName>
        <fullName evidence="8">ABC transmembrane type-1 domain-containing protein</fullName>
    </recommendedName>
</protein>
<dbReference type="Pfam" id="PF00664">
    <property type="entry name" value="ABC_membrane"/>
    <property type="match status" value="1"/>
</dbReference>
<proteinExistence type="predicted"/>
<comment type="caution">
    <text evidence="9">The sequence shown here is derived from an EMBL/GenBank/DDBJ whole genome shotgun (WGS) entry which is preliminary data.</text>
</comment>
<dbReference type="InterPro" id="IPR003439">
    <property type="entry name" value="ABC_transporter-like_ATP-bd"/>
</dbReference>
<dbReference type="GO" id="GO:0005524">
    <property type="term" value="F:ATP binding"/>
    <property type="evidence" value="ECO:0007669"/>
    <property type="project" value="UniProtKB-KW"/>
</dbReference>
<evidence type="ECO:0000313" key="9">
    <source>
        <dbReference type="EMBL" id="KAK0173489.1"/>
    </source>
</evidence>
<feature type="transmembrane region" description="Helical" evidence="7">
    <location>
        <begin position="251"/>
        <end position="270"/>
    </location>
</feature>
<dbReference type="AlphaFoldDB" id="A0AA39FPL7"/>
<feature type="transmembrane region" description="Helical" evidence="7">
    <location>
        <begin position="83"/>
        <end position="103"/>
    </location>
</feature>
<organism evidence="9 10">
    <name type="scientific">Microctonus aethiopoides</name>
    <dbReference type="NCBI Taxonomy" id="144406"/>
    <lineage>
        <taxon>Eukaryota</taxon>
        <taxon>Metazoa</taxon>
        <taxon>Ecdysozoa</taxon>
        <taxon>Arthropoda</taxon>
        <taxon>Hexapoda</taxon>
        <taxon>Insecta</taxon>
        <taxon>Pterygota</taxon>
        <taxon>Neoptera</taxon>
        <taxon>Endopterygota</taxon>
        <taxon>Hymenoptera</taxon>
        <taxon>Apocrita</taxon>
        <taxon>Ichneumonoidea</taxon>
        <taxon>Braconidae</taxon>
        <taxon>Euphorinae</taxon>
        <taxon>Microctonus</taxon>
    </lineage>
</organism>
<dbReference type="InterPro" id="IPR036640">
    <property type="entry name" value="ABC1_TM_sf"/>
</dbReference>
<dbReference type="PANTHER" id="PTHR24223">
    <property type="entry name" value="ATP-BINDING CASSETTE SUB-FAMILY C"/>
    <property type="match status" value="1"/>
</dbReference>
<evidence type="ECO:0000256" key="6">
    <source>
        <dbReference type="ARBA" id="ARBA00023136"/>
    </source>
</evidence>
<keyword evidence="3" id="KW-0547">Nucleotide-binding</keyword>
<gene>
    <name evidence="9" type="ORF">PV328_006678</name>
</gene>
<keyword evidence="4" id="KW-0067">ATP-binding</keyword>
<name>A0AA39FPL7_9HYME</name>
<evidence type="ECO:0000256" key="3">
    <source>
        <dbReference type="ARBA" id="ARBA00022741"/>
    </source>
</evidence>
<accession>A0AA39FPL7</accession>
<dbReference type="GO" id="GO:0016020">
    <property type="term" value="C:membrane"/>
    <property type="evidence" value="ECO:0007669"/>
    <property type="project" value="InterPro"/>
</dbReference>
<keyword evidence="5 7" id="KW-1133">Transmembrane helix</keyword>
<dbReference type="SUPFAM" id="SSF90123">
    <property type="entry name" value="ABC transporter transmembrane region"/>
    <property type="match status" value="1"/>
</dbReference>
<dbReference type="PANTHER" id="PTHR24223:SF324">
    <property type="entry name" value="LD17001P"/>
    <property type="match status" value="1"/>
</dbReference>
<dbReference type="PROSITE" id="PS50929">
    <property type="entry name" value="ABC_TM1F"/>
    <property type="match status" value="1"/>
</dbReference>
<keyword evidence="1" id="KW-0813">Transport</keyword>
<feature type="transmembrane region" description="Helical" evidence="7">
    <location>
        <begin position="223"/>
        <end position="245"/>
    </location>
</feature>
<evidence type="ECO:0000256" key="7">
    <source>
        <dbReference type="SAM" id="Phobius"/>
    </source>
</evidence>
<keyword evidence="10" id="KW-1185">Reference proteome</keyword>
<feature type="domain" description="ABC transmembrane type-1" evidence="8">
    <location>
        <begin position="92"/>
        <end position="396"/>
    </location>
</feature>
<feature type="transmembrane region" description="Helical" evidence="7">
    <location>
        <begin position="370"/>
        <end position="388"/>
    </location>
</feature>
<dbReference type="GO" id="GO:0140359">
    <property type="term" value="F:ABC-type transporter activity"/>
    <property type="evidence" value="ECO:0007669"/>
    <property type="project" value="InterPro"/>
</dbReference>
<dbReference type="FunFam" id="1.20.1560.10:FF:000014">
    <property type="entry name" value="Multidrug resistance-associated protein member 4"/>
    <property type="match status" value="1"/>
</dbReference>
<evidence type="ECO:0000313" key="10">
    <source>
        <dbReference type="Proteomes" id="UP001168990"/>
    </source>
</evidence>
<evidence type="ECO:0000256" key="2">
    <source>
        <dbReference type="ARBA" id="ARBA00022692"/>
    </source>
</evidence>
<evidence type="ECO:0000256" key="5">
    <source>
        <dbReference type="ARBA" id="ARBA00022989"/>
    </source>
</evidence>
<dbReference type="SUPFAM" id="SSF52540">
    <property type="entry name" value="P-loop containing nucleoside triphosphate hydrolases"/>
    <property type="match status" value="1"/>
</dbReference>
<evidence type="ECO:0000256" key="4">
    <source>
        <dbReference type="ARBA" id="ARBA00022840"/>
    </source>
</evidence>
<reference evidence="9" key="1">
    <citation type="journal article" date="2023" name="bioRxiv">
        <title>Scaffold-level genome assemblies of two parasitoid biocontrol wasps reveal the parthenogenesis mechanism and an associated novel virus.</title>
        <authorList>
            <person name="Inwood S."/>
            <person name="Skelly J."/>
            <person name="Guhlin J."/>
            <person name="Harrop T."/>
            <person name="Goldson S."/>
            <person name="Dearden P."/>
        </authorList>
    </citation>
    <scope>NUCLEOTIDE SEQUENCE</scope>
    <source>
        <strain evidence="9">Irish</strain>
        <tissue evidence="9">Whole body</tissue>
    </source>
</reference>
<dbReference type="InterPro" id="IPR050173">
    <property type="entry name" value="ABC_transporter_C-like"/>
</dbReference>
<feature type="transmembrane region" description="Helical" evidence="7">
    <location>
        <begin position="338"/>
        <end position="358"/>
    </location>
</feature>